<evidence type="ECO:0000313" key="2">
    <source>
        <dbReference type="EMBL" id="JAD37931.1"/>
    </source>
</evidence>
<keyword evidence="1" id="KW-0472">Membrane</keyword>
<accession>A0A0A8ZGJ7</accession>
<reference evidence="2" key="1">
    <citation type="submission" date="2014-09" db="EMBL/GenBank/DDBJ databases">
        <authorList>
            <person name="Magalhaes I.L.F."/>
            <person name="Oliveira U."/>
            <person name="Santos F.R."/>
            <person name="Vidigal T.H.D.A."/>
            <person name="Brescovit A.D."/>
            <person name="Santos A.J."/>
        </authorList>
    </citation>
    <scope>NUCLEOTIDE SEQUENCE</scope>
    <source>
        <tissue evidence="2">Shoot tissue taken approximately 20 cm above the soil surface</tissue>
    </source>
</reference>
<reference evidence="2" key="2">
    <citation type="journal article" date="2015" name="Data Brief">
        <title>Shoot transcriptome of the giant reed, Arundo donax.</title>
        <authorList>
            <person name="Barrero R.A."/>
            <person name="Guerrero F.D."/>
            <person name="Moolhuijzen P."/>
            <person name="Goolsby J.A."/>
            <person name="Tidwell J."/>
            <person name="Bellgard S.E."/>
            <person name="Bellgard M.I."/>
        </authorList>
    </citation>
    <scope>NUCLEOTIDE SEQUENCE</scope>
    <source>
        <tissue evidence="2">Shoot tissue taken approximately 20 cm above the soil surface</tissue>
    </source>
</reference>
<dbReference type="AlphaFoldDB" id="A0A0A8ZGJ7"/>
<dbReference type="EMBL" id="GBRH01259964">
    <property type="protein sequence ID" value="JAD37931.1"/>
    <property type="molecule type" value="Transcribed_RNA"/>
</dbReference>
<keyword evidence="1" id="KW-1133">Transmembrane helix</keyword>
<organism evidence="2">
    <name type="scientific">Arundo donax</name>
    <name type="common">Giant reed</name>
    <name type="synonym">Donax arundinaceus</name>
    <dbReference type="NCBI Taxonomy" id="35708"/>
    <lineage>
        <taxon>Eukaryota</taxon>
        <taxon>Viridiplantae</taxon>
        <taxon>Streptophyta</taxon>
        <taxon>Embryophyta</taxon>
        <taxon>Tracheophyta</taxon>
        <taxon>Spermatophyta</taxon>
        <taxon>Magnoliopsida</taxon>
        <taxon>Liliopsida</taxon>
        <taxon>Poales</taxon>
        <taxon>Poaceae</taxon>
        <taxon>PACMAD clade</taxon>
        <taxon>Arundinoideae</taxon>
        <taxon>Arundineae</taxon>
        <taxon>Arundo</taxon>
    </lineage>
</organism>
<keyword evidence="1" id="KW-0812">Transmembrane</keyword>
<feature type="transmembrane region" description="Helical" evidence="1">
    <location>
        <begin position="20"/>
        <end position="38"/>
    </location>
</feature>
<proteinExistence type="predicted"/>
<name>A0A0A8ZGJ7_ARUDO</name>
<evidence type="ECO:0000256" key="1">
    <source>
        <dbReference type="SAM" id="Phobius"/>
    </source>
</evidence>
<sequence>MLLFNHLVLIIYHRSTVLITWMFLLFGWCFISVSYIFCLRTLHRKDHWVLSYGQGLEKRNKAFASARRIAKRKDPASLRGISAR</sequence>
<protein>
    <submittedName>
        <fullName evidence="2">Uncharacterized protein</fullName>
    </submittedName>
</protein>